<dbReference type="Proteomes" id="UP000199297">
    <property type="component" value="Unassembled WGS sequence"/>
</dbReference>
<keyword evidence="4 6" id="KW-1133">Transmembrane helix</keyword>
<dbReference type="InterPro" id="IPR005598">
    <property type="entry name" value="ATP_synth_I"/>
</dbReference>
<keyword evidence="5 6" id="KW-0472">Membrane</keyword>
<feature type="transmembrane region" description="Helical" evidence="6">
    <location>
        <begin position="47"/>
        <end position="66"/>
    </location>
</feature>
<dbReference type="RefSeq" id="WP_233143983.1">
    <property type="nucleotide sequence ID" value="NZ_FOBI01000009.1"/>
</dbReference>
<reference evidence="8" key="1">
    <citation type="submission" date="2016-10" db="EMBL/GenBank/DDBJ databases">
        <authorList>
            <person name="Varghese N."/>
            <person name="Submissions S."/>
        </authorList>
    </citation>
    <scope>NUCLEOTIDE SEQUENCE [LARGE SCALE GENOMIC DNA]</scope>
    <source>
        <strain evidence="8">CGMCC 1.9127</strain>
    </source>
</reference>
<evidence type="ECO:0000256" key="3">
    <source>
        <dbReference type="ARBA" id="ARBA00022692"/>
    </source>
</evidence>
<dbReference type="STRING" id="641665.GCA_002104455_00804"/>
<proteinExistence type="predicted"/>
<dbReference type="AlphaFoldDB" id="A0A1H7PFV2"/>
<organism evidence="7 8">
    <name type="scientific">Colwellia chukchiensis</name>
    <dbReference type="NCBI Taxonomy" id="641665"/>
    <lineage>
        <taxon>Bacteria</taxon>
        <taxon>Pseudomonadati</taxon>
        <taxon>Pseudomonadota</taxon>
        <taxon>Gammaproteobacteria</taxon>
        <taxon>Alteromonadales</taxon>
        <taxon>Colwelliaceae</taxon>
        <taxon>Colwellia</taxon>
    </lineage>
</organism>
<evidence type="ECO:0000313" key="7">
    <source>
        <dbReference type="EMBL" id="SEL34613.1"/>
    </source>
</evidence>
<feature type="transmembrane region" description="Helical" evidence="6">
    <location>
        <begin position="110"/>
        <end position="128"/>
    </location>
</feature>
<evidence type="ECO:0000256" key="5">
    <source>
        <dbReference type="ARBA" id="ARBA00023136"/>
    </source>
</evidence>
<evidence type="ECO:0000256" key="1">
    <source>
        <dbReference type="ARBA" id="ARBA00004651"/>
    </source>
</evidence>
<dbReference type="EMBL" id="FOBI01000009">
    <property type="protein sequence ID" value="SEL34613.1"/>
    <property type="molecule type" value="Genomic_DNA"/>
</dbReference>
<feature type="transmembrane region" description="Helical" evidence="6">
    <location>
        <begin position="87"/>
        <end position="104"/>
    </location>
</feature>
<protein>
    <submittedName>
        <fullName evidence="7">ATP synthase protein I</fullName>
    </submittedName>
</protein>
<comment type="subcellular location">
    <subcellularLocation>
        <location evidence="1">Cell membrane</location>
        <topology evidence="1">Multi-pass membrane protein</topology>
    </subcellularLocation>
</comment>
<keyword evidence="2" id="KW-1003">Cell membrane</keyword>
<keyword evidence="3 6" id="KW-0812">Transmembrane</keyword>
<evidence type="ECO:0000313" key="8">
    <source>
        <dbReference type="Proteomes" id="UP000199297"/>
    </source>
</evidence>
<dbReference type="GO" id="GO:0005886">
    <property type="term" value="C:plasma membrane"/>
    <property type="evidence" value="ECO:0007669"/>
    <property type="project" value="UniProtKB-SubCell"/>
</dbReference>
<keyword evidence="8" id="KW-1185">Reference proteome</keyword>
<dbReference type="Pfam" id="PF03899">
    <property type="entry name" value="ATP-synt_I"/>
    <property type="match status" value="1"/>
</dbReference>
<evidence type="ECO:0000256" key="4">
    <source>
        <dbReference type="ARBA" id="ARBA00022989"/>
    </source>
</evidence>
<feature type="transmembrane region" description="Helical" evidence="6">
    <location>
        <begin position="21"/>
        <end position="41"/>
    </location>
</feature>
<sequence>MSLFIDNELAKPGRKFAFRQILIAIIVVITFCIATYFIWGLSFAHSVLAGGAISIIPNFIFAHKAFKYAGARSSEKVLDSFYSGEKLKLVLTAVLFALAFKFLAIEPIAFFSSFCLVVALPLLTPFLFKL</sequence>
<name>A0A1H7PFV2_9GAMM</name>
<evidence type="ECO:0000256" key="2">
    <source>
        <dbReference type="ARBA" id="ARBA00022475"/>
    </source>
</evidence>
<accession>A0A1H7PFV2</accession>
<evidence type="ECO:0000256" key="6">
    <source>
        <dbReference type="SAM" id="Phobius"/>
    </source>
</evidence>
<gene>
    <name evidence="7" type="ORF">SAMN05216262_109106</name>
</gene>